<organism evidence="2 3">
    <name type="scientific">Citrullus colocynthis</name>
    <name type="common">colocynth</name>
    <dbReference type="NCBI Taxonomy" id="252529"/>
    <lineage>
        <taxon>Eukaryota</taxon>
        <taxon>Viridiplantae</taxon>
        <taxon>Streptophyta</taxon>
        <taxon>Embryophyta</taxon>
        <taxon>Tracheophyta</taxon>
        <taxon>Spermatophyta</taxon>
        <taxon>Magnoliopsida</taxon>
        <taxon>eudicotyledons</taxon>
        <taxon>Gunneridae</taxon>
        <taxon>Pentapetalae</taxon>
        <taxon>rosids</taxon>
        <taxon>fabids</taxon>
        <taxon>Cucurbitales</taxon>
        <taxon>Cucurbitaceae</taxon>
        <taxon>Benincaseae</taxon>
        <taxon>Citrullus</taxon>
    </lineage>
</organism>
<reference evidence="2 3" key="1">
    <citation type="submission" date="2024-03" db="EMBL/GenBank/DDBJ databases">
        <authorList>
            <person name="Gkanogiannis A."/>
            <person name="Becerra Lopez-Lavalle L."/>
        </authorList>
    </citation>
    <scope>NUCLEOTIDE SEQUENCE [LARGE SCALE GENOMIC DNA]</scope>
</reference>
<keyword evidence="3" id="KW-1185">Reference proteome</keyword>
<evidence type="ECO:0000313" key="3">
    <source>
        <dbReference type="Proteomes" id="UP001642487"/>
    </source>
</evidence>
<protein>
    <submittedName>
        <fullName evidence="2">Uncharacterized protein</fullName>
    </submittedName>
</protein>
<evidence type="ECO:0000313" key="2">
    <source>
        <dbReference type="EMBL" id="CAK9323926.1"/>
    </source>
</evidence>
<gene>
    <name evidence="2" type="ORF">CITCOLO1_LOCUS16141</name>
</gene>
<accession>A0ABP0YU88</accession>
<feature type="region of interest" description="Disordered" evidence="1">
    <location>
        <begin position="1"/>
        <end position="64"/>
    </location>
</feature>
<dbReference type="EMBL" id="OZ021740">
    <property type="protein sequence ID" value="CAK9323926.1"/>
    <property type="molecule type" value="Genomic_DNA"/>
</dbReference>
<proteinExistence type="predicted"/>
<name>A0ABP0YU88_9ROSI</name>
<feature type="compositionally biased region" description="Polar residues" evidence="1">
    <location>
        <begin position="1"/>
        <end position="31"/>
    </location>
</feature>
<evidence type="ECO:0000256" key="1">
    <source>
        <dbReference type="SAM" id="MobiDB-lite"/>
    </source>
</evidence>
<sequence>MVTPLSAQNNSATSSESTPAIQRYQVSSDTLSSKRKNHGTSQPSRNNNQNRENNKERGRNHYSPYLSPNKLTCQICGKYGHVADVYYSCYHKNEETSTNATDNQKNNSLTALMAYLKIFEDPVWYLDSGATNHVTTDL</sequence>
<dbReference type="Proteomes" id="UP001642487">
    <property type="component" value="Chromosome 6"/>
</dbReference>